<gene>
    <name evidence="1" type="ORF">COCSADRAFT_240698</name>
</gene>
<dbReference type="AlphaFoldDB" id="M2SFN3"/>
<dbReference type="EMBL" id="KB445649">
    <property type="protein sequence ID" value="EMD61250.1"/>
    <property type="molecule type" value="Genomic_DNA"/>
</dbReference>
<dbReference type="HOGENOM" id="CLU_045011_8_0_1"/>
<dbReference type="Pfam" id="PF00702">
    <property type="entry name" value="Hydrolase"/>
    <property type="match status" value="1"/>
</dbReference>
<evidence type="ECO:0000313" key="1">
    <source>
        <dbReference type="EMBL" id="EMD61250.1"/>
    </source>
</evidence>
<proteinExistence type="predicted"/>
<dbReference type="InterPro" id="IPR023214">
    <property type="entry name" value="HAD_sf"/>
</dbReference>
<sequence length="308" mass="33854">MLPSKRKNLLLCLDAFDTLFTPSTPIPTAYAQAASRHGIQIPSTQSLASSFKSSFKNTSQKHPNYGKSTVGLSPEKWWKTILQDTFAPFLQQGQTVSEELTSELLEHYSSNKGYKIFDDVNPLFSMLRNAKQQRSSSWPWDTTIVGIITNSDDRIQSILSSFGLDIASRRYNNNNNNNGGSGGEVNTISRDQDIDFVLLSYDTSVEKPHPVIFSLAEEMLSDVLSSRVGAQGTGLQASDFEKLHVGDDLDKDYLGAKEAGWGALLLRRDQGSGKGIQNIEVEGENGDKKRVEAIGSLLDIAGWQPSST</sequence>
<dbReference type="GO" id="GO:0005634">
    <property type="term" value="C:nucleus"/>
    <property type="evidence" value="ECO:0007669"/>
    <property type="project" value="TreeGrafter"/>
</dbReference>
<dbReference type="PANTHER" id="PTHR46191">
    <property type="match status" value="1"/>
</dbReference>
<organism evidence="1 2">
    <name type="scientific">Cochliobolus sativus (strain ND90Pr / ATCC 201652)</name>
    <name type="common">Common root rot and spot blotch fungus</name>
    <name type="synonym">Bipolaris sorokiniana</name>
    <dbReference type="NCBI Taxonomy" id="665912"/>
    <lineage>
        <taxon>Eukaryota</taxon>
        <taxon>Fungi</taxon>
        <taxon>Dikarya</taxon>
        <taxon>Ascomycota</taxon>
        <taxon>Pezizomycotina</taxon>
        <taxon>Dothideomycetes</taxon>
        <taxon>Pleosporomycetidae</taxon>
        <taxon>Pleosporales</taxon>
        <taxon>Pleosporineae</taxon>
        <taxon>Pleosporaceae</taxon>
        <taxon>Bipolaris</taxon>
    </lineage>
</organism>
<dbReference type="GeneID" id="19134993"/>
<name>M2SFN3_COCSN</name>
<dbReference type="RefSeq" id="XP_007703538.1">
    <property type="nucleotide sequence ID" value="XM_007705348.1"/>
</dbReference>
<dbReference type="OrthoDB" id="444127at2759"/>
<dbReference type="Gene3D" id="3.40.50.1000">
    <property type="entry name" value="HAD superfamily/HAD-like"/>
    <property type="match status" value="1"/>
</dbReference>
<keyword evidence="2" id="KW-1185">Reference proteome</keyword>
<accession>M2SFN3</accession>
<dbReference type="KEGG" id="bsc:COCSADRAFT_240698"/>
<reference evidence="1 2" key="1">
    <citation type="journal article" date="2012" name="PLoS Pathog.">
        <title>Diverse lifestyles and strategies of plant pathogenesis encoded in the genomes of eighteen Dothideomycetes fungi.</title>
        <authorList>
            <person name="Ohm R.A."/>
            <person name="Feau N."/>
            <person name="Henrissat B."/>
            <person name="Schoch C.L."/>
            <person name="Horwitz B.A."/>
            <person name="Barry K.W."/>
            <person name="Condon B.J."/>
            <person name="Copeland A.C."/>
            <person name="Dhillon B."/>
            <person name="Glaser F."/>
            <person name="Hesse C.N."/>
            <person name="Kosti I."/>
            <person name="LaButti K."/>
            <person name="Lindquist E.A."/>
            <person name="Lucas S."/>
            <person name="Salamov A.A."/>
            <person name="Bradshaw R.E."/>
            <person name="Ciuffetti L."/>
            <person name="Hamelin R.C."/>
            <person name="Kema G.H.J."/>
            <person name="Lawrence C."/>
            <person name="Scott J.A."/>
            <person name="Spatafora J.W."/>
            <person name="Turgeon B.G."/>
            <person name="de Wit P.J.G.M."/>
            <person name="Zhong S."/>
            <person name="Goodwin S.B."/>
            <person name="Grigoriev I.V."/>
        </authorList>
    </citation>
    <scope>NUCLEOTIDE SEQUENCE [LARGE SCALE GENOMIC DNA]</scope>
    <source>
        <strain evidence="2">ND90Pr / ATCC 201652</strain>
    </source>
</reference>
<dbReference type="SUPFAM" id="SSF56784">
    <property type="entry name" value="HAD-like"/>
    <property type="match status" value="1"/>
</dbReference>
<dbReference type="InterPro" id="IPR044924">
    <property type="entry name" value="HAD-SF_hydro_IA_REG-2-like_cap"/>
</dbReference>
<evidence type="ECO:0000313" key="2">
    <source>
        <dbReference type="Proteomes" id="UP000016934"/>
    </source>
</evidence>
<dbReference type="OMA" id="WWRQLIA"/>
<protein>
    <recommendedName>
        <fullName evidence="3">Haloacid dehalogenase-like hydrolase</fullName>
    </recommendedName>
</protein>
<evidence type="ECO:0008006" key="3">
    <source>
        <dbReference type="Google" id="ProtNLM"/>
    </source>
</evidence>
<dbReference type="Proteomes" id="UP000016934">
    <property type="component" value="Unassembled WGS sequence"/>
</dbReference>
<dbReference type="Gene3D" id="1.10.150.720">
    <property type="entry name" value="Haloacid dehalogenase-like hydrolase"/>
    <property type="match status" value="1"/>
</dbReference>
<dbReference type="InterPro" id="IPR036412">
    <property type="entry name" value="HAD-like_sf"/>
</dbReference>
<dbReference type="InterPro" id="IPR051828">
    <property type="entry name" value="HAD-like_hydrolase_domain"/>
</dbReference>
<dbReference type="STRING" id="665912.M2SFN3"/>
<reference evidence="2" key="2">
    <citation type="journal article" date="2013" name="PLoS Genet.">
        <title>Comparative genome structure, secondary metabolite, and effector coding capacity across Cochliobolus pathogens.</title>
        <authorList>
            <person name="Condon B.J."/>
            <person name="Leng Y."/>
            <person name="Wu D."/>
            <person name="Bushley K.E."/>
            <person name="Ohm R.A."/>
            <person name="Otillar R."/>
            <person name="Martin J."/>
            <person name="Schackwitz W."/>
            <person name="Grimwood J."/>
            <person name="MohdZainudin N."/>
            <person name="Xue C."/>
            <person name="Wang R."/>
            <person name="Manning V.A."/>
            <person name="Dhillon B."/>
            <person name="Tu Z.J."/>
            <person name="Steffenson B.J."/>
            <person name="Salamov A."/>
            <person name="Sun H."/>
            <person name="Lowry S."/>
            <person name="LaButti K."/>
            <person name="Han J."/>
            <person name="Copeland A."/>
            <person name="Lindquist E."/>
            <person name="Barry K."/>
            <person name="Schmutz J."/>
            <person name="Baker S.E."/>
            <person name="Ciuffetti L.M."/>
            <person name="Grigoriev I.V."/>
            <person name="Zhong S."/>
            <person name="Turgeon B.G."/>
        </authorList>
    </citation>
    <scope>NUCLEOTIDE SEQUENCE [LARGE SCALE GENOMIC DNA]</scope>
    <source>
        <strain evidence="2">ND90Pr / ATCC 201652</strain>
    </source>
</reference>
<dbReference type="eggNOG" id="KOG3085">
    <property type="taxonomic scope" value="Eukaryota"/>
</dbReference>
<dbReference type="PANTHER" id="PTHR46191:SF2">
    <property type="entry name" value="HALOACID DEHALOGENASE-LIKE HYDROLASE DOMAIN-CONTAINING PROTEIN 3"/>
    <property type="match status" value="1"/>
</dbReference>